<proteinExistence type="predicted"/>
<dbReference type="EMBL" id="CADCTE010000077">
    <property type="protein sequence ID" value="CAA9234261.1"/>
    <property type="molecule type" value="Genomic_DNA"/>
</dbReference>
<protein>
    <submittedName>
        <fullName evidence="2">Uncharacterized protein</fullName>
    </submittedName>
</protein>
<name>A0A6J4HV60_9MICC</name>
<feature type="region of interest" description="Disordered" evidence="1">
    <location>
        <begin position="1"/>
        <end position="21"/>
    </location>
</feature>
<organism evidence="2">
    <name type="scientific">uncultured Arthrobacter sp</name>
    <dbReference type="NCBI Taxonomy" id="114050"/>
    <lineage>
        <taxon>Bacteria</taxon>
        <taxon>Bacillati</taxon>
        <taxon>Actinomycetota</taxon>
        <taxon>Actinomycetes</taxon>
        <taxon>Micrococcales</taxon>
        <taxon>Micrococcaceae</taxon>
        <taxon>Arthrobacter</taxon>
        <taxon>environmental samples</taxon>
    </lineage>
</organism>
<accession>A0A6J4HV60</accession>
<reference evidence="2" key="1">
    <citation type="submission" date="2020-02" db="EMBL/GenBank/DDBJ databases">
        <authorList>
            <person name="Meier V. D."/>
        </authorList>
    </citation>
    <scope>NUCLEOTIDE SEQUENCE</scope>
    <source>
        <strain evidence="2">AVDCRST_MAG83</strain>
    </source>
</reference>
<evidence type="ECO:0000313" key="2">
    <source>
        <dbReference type="EMBL" id="CAA9234261.1"/>
    </source>
</evidence>
<sequence>EYCSSNPRTYRPAPLRPLRSPGLRARSPFNLRWRASLLRTPCTVRRSEPAAAHFRVAGRDRAAPREAGRFRRL</sequence>
<evidence type="ECO:0000256" key="1">
    <source>
        <dbReference type="SAM" id="MobiDB-lite"/>
    </source>
</evidence>
<dbReference type="AlphaFoldDB" id="A0A6J4HV60"/>
<feature type="non-terminal residue" evidence="2">
    <location>
        <position position="1"/>
    </location>
</feature>
<feature type="non-terminal residue" evidence="2">
    <location>
        <position position="73"/>
    </location>
</feature>
<gene>
    <name evidence="2" type="ORF">AVDCRST_MAG83-1235</name>
</gene>